<dbReference type="SUPFAM" id="SSF103473">
    <property type="entry name" value="MFS general substrate transporter"/>
    <property type="match status" value="1"/>
</dbReference>
<dbReference type="InterPro" id="IPR011701">
    <property type="entry name" value="MFS"/>
</dbReference>
<proteinExistence type="predicted"/>
<feature type="transmembrane region" description="Helical" evidence="8">
    <location>
        <begin position="348"/>
        <end position="369"/>
    </location>
</feature>
<feature type="transmembrane region" description="Helical" evidence="8">
    <location>
        <begin position="274"/>
        <end position="294"/>
    </location>
</feature>
<organism evidence="10 11">
    <name type="scientific">Neonectria ditissima</name>
    <dbReference type="NCBI Taxonomy" id="78410"/>
    <lineage>
        <taxon>Eukaryota</taxon>
        <taxon>Fungi</taxon>
        <taxon>Dikarya</taxon>
        <taxon>Ascomycota</taxon>
        <taxon>Pezizomycotina</taxon>
        <taxon>Sordariomycetes</taxon>
        <taxon>Hypocreomycetidae</taxon>
        <taxon>Hypocreales</taxon>
        <taxon>Nectriaceae</taxon>
        <taxon>Neonectria</taxon>
    </lineage>
</organism>
<evidence type="ECO:0000256" key="2">
    <source>
        <dbReference type="ARBA" id="ARBA00022448"/>
    </source>
</evidence>
<accession>A0A0P7AUH6</accession>
<dbReference type="InterPro" id="IPR020846">
    <property type="entry name" value="MFS_dom"/>
</dbReference>
<keyword evidence="4 8" id="KW-1133">Transmembrane helix</keyword>
<keyword evidence="6" id="KW-0325">Glycoprotein</keyword>
<keyword evidence="5 8" id="KW-0472">Membrane</keyword>
<comment type="subcellular location">
    <subcellularLocation>
        <location evidence="1">Membrane</location>
        <topology evidence="1">Multi-pass membrane protein</topology>
    </subcellularLocation>
</comment>
<dbReference type="FunFam" id="1.20.1720.10:FF:000012">
    <property type="entry name" value="MFS toxin efflux pump (AflT)"/>
    <property type="match status" value="1"/>
</dbReference>
<dbReference type="PANTHER" id="PTHR23501">
    <property type="entry name" value="MAJOR FACILITATOR SUPERFAMILY"/>
    <property type="match status" value="1"/>
</dbReference>
<name>A0A0P7AUH6_9HYPO</name>
<dbReference type="Pfam" id="PF07690">
    <property type="entry name" value="MFS_1"/>
    <property type="match status" value="1"/>
</dbReference>
<feature type="transmembrane region" description="Helical" evidence="8">
    <location>
        <begin position="172"/>
        <end position="192"/>
    </location>
</feature>
<evidence type="ECO:0000313" key="10">
    <source>
        <dbReference type="EMBL" id="KPM38176.1"/>
    </source>
</evidence>
<dbReference type="CDD" id="cd17502">
    <property type="entry name" value="MFS_Azr1_MDR_like"/>
    <property type="match status" value="1"/>
</dbReference>
<feature type="region of interest" description="Disordered" evidence="7">
    <location>
        <begin position="1"/>
        <end position="34"/>
    </location>
</feature>
<evidence type="ECO:0000256" key="3">
    <source>
        <dbReference type="ARBA" id="ARBA00022692"/>
    </source>
</evidence>
<feature type="region of interest" description="Disordered" evidence="7">
    <location>
        <begin position="540"/>
        <end position="565"/>
    </location>
</feature>
<dbReference type="InterPro" id="IPR036259">
    <property type="entry name" value="MFS_trans_sf"/>
</dbReference>
<comment type="caution">
    <text evidence="10">The sequence shown here is derived from an EMBL/GenBank/DDBJ whole genome shotgun (WGS) entry which is preliminary data.</text>
</comment>
<reference evidence="10 11" key="1">
    <citation type="submission" date="2015-09" db="EMBL/GenBank/DDBJ databases">
        <title>Draft genome of a European isolate of the apple canker pathogen Neonectria ditissima.</title>
        <authorList>
            <person name="Gomez-Cortecero A."/>
            <person name="Harrison R.J."/>
            <person name="Armitage A.D."/>
        </authorList>
    </citation>
    <scope>NUCLEOTIDE SEQUENCE [LARGE SCALE GENOMIC DNA]</scope>
    <source>
        <strain evidence="10 11">R09/05</strain>
    </source>
</reference>
<feature type="transmembrane region" description="Helical" evidence="8">
    <location>
        <begin position="82"/>
        <end position="100"/>
    </location>
</feature>
<protein>
    <recommendedName>
        <fullName evidence="9">Major facilitator superfamily (MFS) profile domain-containing protein</fullName>
    </recommendedName>
</protein>
<feature type="transmembrane region" description="Helical" evidence="8">
    <location>
        <begin position="45"/>
        <end position="70"/>
    </location>
</feature>
<feature type="compositionally biased region" description="Polar residues" evidence="7">
    <location>
        <begin position="1"/>
        <end position="23"/>
    </location>
</feature>
<evidence type="ECO:0000256" key="7">
    <source>
        <dbReference type="SAM" id="MobiDB-lite"/>
    </source>
</evidence>
<feature type="transmembrane region" description="Helical" evidence="8">
    <location>
        <begin position="244"/>
        <end position="262"/>
    </location>
</feature>
<feature type="transmembrane region" description="Helical" evidence="8">
    <location>
        <begin position="137"/>
        <end position="160"/>
    </location>
</feature>
<feature type="transmembrane region" description="Helical" evidence="8">
    <location>
        <begin position="112"/>
        <end position="131"/>
    </location>
</feature>
<dbReference type="GO" id="GO:0022857">
    <property type="term" value="F:transmembrane transporter activity"/>
    <property type="evidence" value="ECO:0007669"/>
    <property type="project" value="InterPro"/>
</dbReference>
<evidence type="ECO:0000259" key="9">
    <source>
        <dbReference type="PROSITE" id="PS50850"/>
    </source>
</evidence>
<feature type="transmembrane region" description="Helical" evidence="8">
    <location>
        <begin position="436"/>
        <end position="458"/>
    </location>
</feature>
<dbReference type="PANTHER" id="PTHR23501:SF201">
    <property type="entry name" value="MFS AFLATOXIN EFFLUX PUMP"/>
    <property type="match status" value="1"/>
</dbReference>
<feature type="transmembrane region" description="Helical" evidence="8">
    <location>
        <begin position="508"/>
        <end position="530"/>
    </location>
</feature>
<dbReference type="EMBL" id="LKCW01000142">
    <property type="protein sequence ID" value="KPM38176.1"/>
    <property type="molecule type" value="Genomic_DNA"/>
</dbReference>
<feature type="transmembrane region" description="Helical" evidence="8">
    <location>
        <begin position="405"/>
        <end position="424"/>
    </location>
</feature>
<evidence type="ECO:0000256" key="1">
    <source>
        <dbReference type="ARBA" id="ARBA00004141"/>
    </source>
</evidence>
<evidence type="ECO:0000256" key="4">
    <source>
        <dbReference type="ARBA" id="ARBA00022989"/>
    </source>
</evidence>
<evidence type="ECO:0000256" key="5">
    <source>
        <dbReference type="ARBA" id="ARBA00023136"/>
    </source>
</evidence>
<sequence length="565" mass="60569">MSRRASTQDEAATGSVQMDTGGSTTIETPEKKKEEPGYPNIYKRVVIMLSLYLAMFLIILDSSIIATAVPRITDEFDSISDIGWYGSSYLLTTCAFQLLMGKIYKYYPAKPVFLVGITLFEVGSVICGAAPNSKAFIVGRAIAGLGSSGLFSGVMVIMYNTIPLQERPAWQGGIGGILTIGSVIAPLIGGVFTDKVTWRWCFYTNLPVGAVTILVVIFILKVPNQVLDKPADGWVGKFKQLDPIGNLCFFPGVVCLILALQWGGTAYSWDNARIIVLFVVCGVTITAFIGVQIWKKDDATIPPRLIKQRSIAAATVYSFFNGAGLIVTSYYLPIWFQAIKNVSALKSGIMLLPLALSTVIGTISSGIVISKTGYYTPFFLLGSILMPVGAGLIATFTTTSGADKWIGYQVIIGLGCGFGVQQPLNVVQTVLARSDISTGSALVTFVRFLASAIFLPVAENIFLNTLVKKLTNLPGIDPKAVTSGGATDLRDLVSGDDLDMLLTDYNLAIRNVMFMVTAASAATILGSVFVEWRSLKTEAKKQASESSKAKEGEAKDKETAEGEAA</sequence>
<dbReference type="PROSITE" id="PS50850">
    <property type="entry name" value="MFS"/>
    <property type="match status" value="1"/>
</dbReference>
<keyword evidence="3 8" id="KW-0812">Transmembrane</keyword>
<evidence type="ECO:0000313" key="11">
    <source>
        <dbReference type="Proteomes" id="UP000050424"/>
    </source>
</evidence>
<dbReference type="PRINTS" id="PR01036">
    <property type="entry name" value="TCRTETB"/>
</dbReference>
<keyword evidence="11" id="KW-1185">Reference proteome</keyword>
<feature type="transmembrane region" description="Helical" evidence="8">
    <location>
        <begin position="378"/>
        <end position="399"/>
    </location>
</feature>
<evidence type="ECO:0000256" key="6">
    <source>
        <dbReference type="ARBA" id="ARBA00023180"/>
    </source>
</evidence>
<dbReference type="FunFam" id="1.20.1250.20:FF:000196">
    <property type="entry name" value="MFS toxin efflux pump (AflT)"/>
    <property type="match status" value="1"/>
</dbReference>
<feature type="domain" description="Major facilitator superfamily (MFS) profile" evidence="9">
    <location>
        <begin position="47"/>
        <end position="535"/>
    </location>
</feature>
<dbReference type="Gene3D" id="1.20.1720.10">
    <property type="entry name" value="Multidrug resistance protein D"/>
    <property type="match status" value="1"/>
</dbReference>
<keyword evidence="2" id="KW-0813">Transport</keyword>
<feature type="transmembrane region" description="Helical" evidence="8">
    <location>
        <begin position="315"/>
        <end position="336"/>
    </location>
</feature>
<evidence type="ECO:0000256" key="8">
    <source>
        <dbReference type="SAM" id="Phobius"/>
    </source>
</evidence>
<gene>
    <name evidence="10" type="ORF">AK830_g8402</name>
</gene>
<dbReference type="GO" id="GO:0005886">
    <property type="term" value="C:plasma membrane"/>
    <property type="evidence" value="ECO:0007669"/>
    <property type="project" value="TreeGrafter"/>
</dbReference>
<dbReference type="Proteomes" id="UP000050424">
    <property type="component" value="Unassembled WGS sequence"/>
</dbReference>
<dbReference type="AlphaFoldDB" id="A0A0P7AUH6"/>
<feature type="transmembrane region" description="Helical" evidence="8">
    <location>
        <begin position="204"/>
        <end position="223"/>
    </location>
</feature>
<dbReference type="OrthoDB" id="10021397at2759"/>
<dbReference type="Gene3D" id="1.20.1250.20">
    <property type="entry name" value="MFS general substrate transporter like domains"/>
    <property type="match status" value="1"/>
</dbReference>